<keyword evidence="2" id="KW-1185">Reference proteome</keyword>
<reference evidence="1" key="1">
    <citation type="submission" date="2022-07" db="EMBL/GenBank/DDBJ databases">
        <title>Phylogenomic reconstructions and comparative analyses of Kickxellomycotina fungi.</title>
        <authorList>
            <person name="Reynolds N.K."/>
            <person name="Stajich J.E."/>
            <person name="Barry K."/>
            <person name="Grigoriev I.V."/>
            <person name="Crous P."/>
            <person name="Smith M.E."/>
        </authorList>
    </citation>
    <scope>NUCLEOTIDE SEQUENCE</scope>
    <source>
        <strain evidence="1">CBS 109366</strain>
    </source>
</reference>
<gene>
    <name evidence="1" type="primary">RAD18</name>
    <name evidence="1" type="ORF">IWQ57_000236</name>
</gene>
<accession>A0ACC1K865</accession>
<sequence length="329" mass="34881">MLECALDDPSDWPREHAGLRDMDQLLRCAVCKEYFTTAMTAAGCGHTFCSLCVRRCLTQETKCPTCRAPLTESELHPNRLVDSLLRAFASGRPQLLAALTAAAPVPAAPERRKRLRMRTRSAARAETGAAAGDGDGEEVPSNGTGDSDFAPGKDAAAVPCPNCQQAVAAVRINGHLDRCLAGQPTAAAGSAKAWGFGRGAPGSAPRRRPQGAAGPALPRPTKLAYSLLSEAKLRRTLRDLGIPSTGDKQQMQARHVEWVTMYMANADAAAPVAHRQLLRRLAAWEEALARPADAATHAPPESAADHAAKYADAFAALVAQAHAARKRSD</sequence>
<dbReference type="EC" id="2.3.2.27" evidence="1"/>
<organism evidence="1 2">
    <name type="scientific">Coemansia nantahalensis</name>
    <dbReference type="NCBI Taxonomy" id="2789366"/>
    <lineage>
        <taxon>Eukaryota</taxon>
        <taxon>Fungi</taxon>
        <taxon>Fungi incertae sedis</taxon>
        <taxon>Zoopagomycota</taxon>
        <taxon>Kickxellomycotina</taxon>
        <taxon>Kickxellomycetes</taxon>
        <taxon>Kickxellales</taxon>
        <taxon>Kickxellaceae</taxon>
        <taxon>Coemansia</taxon>
    </lineage>
</organism>
<comment type="caution">
    <text evidence="1">The sequence shown here is derived from an EMBL/GenBank/DDBJ whole genome shotgun (WGS) entry which is preliminary data.</text>
</comment>
<name>A0ACC1K865_9FUNG</name>
<keyword evidence="1" id="KW-0012">Acyltransferase</keyword>
<evidence type="ECO:0000313" key="1">
    <source>
        <dbReference type="EMBL" id="KAJ2775735.1"/>
    </source>
</evidence>
<protein>
    <submittedName>
        <fullName evidence="1">E3 ubiquitin-protein ligase rad18</fullName>
        <ecNumber evidence="1">2.3.2.27</ecNumber>
    </submittedName>
</protein>
<evidence type="ECO:0000313" key="2">
    <source>
        <dbReference type="Proteomes" id="UP001140234"/>
    </source>
</evidence>
<keyword evidence="1" id="KW-0808">Transferase</keyword>
<dbReference type="Proteomes" id="UP001140234">
    <property type="component" value="Unassembled WGS sequence"/>
</dbReference>
<dbReference type="EMBL" id="JANBUJ010000003">
    <property type="protein sequence ID" value="KAJ2775735.1"/>
    <property type="molecule type" value="Genomic_DNA"/>
</dbReference>
<proteinExistence type="predicted"/>